<dbReference type="PANTHER" id="PTHR43280">
    <property type="entry name" value="ARAC-FAMILY TRANSCRIPTIONAL REGULATOR"/>
    <property type="match status" value="1"/>
</dbReference>
<dbReference type="InterPro" id="IPR018060">
    <property type="entry name" value="HTH_AraC"/>
</dbReference>
<accession>A0A1N6FPS2</accession>
<dbReference type="PROSITE" id="PS00041">
    <property type="entry name" value="HTH_ARAC_FAMILY_1"/>
    <property type="match status" value="1"/>
</dbReference>
<dbReference type="InterPro" id="IPR018062">
    <property type="entry name" value="HTH_AraC-typ_CS"/>
</dbReference>
<evidence type="ECO:0000313" key="6">
    <source>
        <dbReference type="Proteomes" id="UP000185221"/>
    </source>
</evidence>
<protein>
    <submittedName>
        <fullName evidence="5">AraC-type DNA-binding protein</fullName>
    </submittedName>
</protein>
<gene>
    <name evidence="5" type="ORF">SAMN05444394_2622</name>
</gene>
<dbReference type="Proteomes" id="UP000185221">
    <property type="component" value="Unassembled WGS sequence"/>
</dbReference>
<dbReference type="Gene3D" id="2.60.120.10">
    <property type="entry name" value="Jelly Rolls"/>
    <property type="match status" value="1"/>
</dbReference>
<dbReference type="SMART" id="SM00342">
    <property type="entry name" value="HTH_ARAC"/>
    <property type="match status" value="1"/>
</dbReference>
<keyword evidence="1" id="KW-0805">Transcription regulation</keyword>
<evidence type="ECO:0000259" key="4">
    <source>
        <dbReference type="PROSITE" id="PS01124"/>
    </source>
</evidence>
<evidence type="ECO:0000256" key="3">
    <source>
        <dbReference type="ARBA" id="ARBA00023163"/>
    </source>
</evidence>
<dbReference type="InterPro" id="IPR014710">
    <property type="entry name" value="RmlC-like_jellyroll"/>
</dbReference>
<dbReference type="InterPro" id="IPR011051">
    <property type="entry name" value="RmlC_Cupin_sf"/>
</dbReference>
<keyword evidence="6" id="KW-1185">Reference proteome</keyword>
<dbReference type="SUPFAM" id="SSF46689">
    <property type="entry name" value="Homeodomain-like"/>
    <property type="match status" value="2"/>
</dbReference>
<keyword evidence="2 5" id="KW-0238">DNA-binding</keyword>
<evidence type="ECO:0000256" key="2">
    <source>
        <dbReference type="ARBA" id="ARBA00023125"/>
    </source>
</evidence>
<dbReference type="OrthoDB" id="792101at2"/>
<evidence type="ECO:0000313" key="5">
    <source>
        <dbReference type="EMBL" id="SIN97315.1"/>
    </source>
</evidence>
<dbReference type="GO" id="GO:0003700">
    <property type="term" value="F:DNA-binding transcription factor activity"/>
    <property type="evidence" value="ECO:0007669"/>
    <property type="project" value="InterPro"/>
</dbReference>
<dbReference type="InterPro" id="IPR013096">
    <property type="entry name" value="Cupin_2"/>
</dbReference>
<feature type="domain" description="HTH araC/xylS-type" evidence="4">
    <location>
        <begin position="177"/>
        <end position="275"/>
    </location>
</feature>
<name>A0A1N6FPS2_9BACT</name>
<dbReference type="Pfam" id="PF12833">
    <property type="entry name" value="HTH_18"/>
    <property type="match status" value="1"/>
</dbReference>
<dbReference type="STRING" id="226505.SAMN05444394_2622"/>
<dbReference type="EMBL" id="FSRC01000002">
    <property type="protein sequence ID" value="SIN97315.1"/>
    <property type="molecule type" value="Genomic_DNA"/>
</dbReference>
<proteinExistence type="predicted"/>
<dbReference type="SUPFAM" id="SSF51182">
    <property type="entry name" value="RmlC-like cupins"/>
    <property type="match status" value="1"/>
</dbReference>
<dbReference type="AlphaFoldDB" id="A0A1N6FPS2"/>
<sequence>MKPILEPIPLGNQKSILGFCFDKKDFETPWHFHPQHELTYIEESVGTKFIGDYVGGYQPGELVLLRSNLPHCWKNNTSQASNSKSYVVQWNLGIFPKVPELDSIHQLLKTASRGLIFDKEQVNHLIPLIKTFPDLSGQELYIQLLGILSALSKASYNTLSAASFTDDIPSEYGTRMAKIHDFVGENFGRKIYLKELADLVNLSEQSFSRFFTKMMGRPFFTFLNEYRINHAARMLLDTEEPIAQIAYACGYDSLPFFHKKFNESYQVSPAKYRKQFFQKS</sequence>
<dbReference type="InterPro" id="IPR009057">
    <property type="entry name" value="Homeodomain-like_sf"/>
</dbReference>
<reference evidence="6" key="1">
    <citation type="submission" date="2016-11" db="EMBL/GenBank/DDBJ databases">
        <authorList>
            <person name="Varghese N."/>
            <person name="Submissions S."/>
        </authorList>
    </citation>
    <scope>NUCLEOTIDE SEQUENCE [LARGE SCALE GENOMIC DNA]</scope>
    <source>
        <strain evidence="6">DSM 15292</strain>
    </source>
</reference>
<evidence type="ECO:0000256" key="1">
    <source>
        <dbReference type="ARBA" id="ARBA00023015"/>
    </source>
</evidence>
<keyword evidence="3" id="KW-0804">Transcription</keyword>
<dbReference type="Pfam" id="PF07883">
    <property type="entry name" value="Cupin_2"/>
    <property type="match status" value="1"/>
</dbReference>
<dbReference type="PANTHER" id="PTHR43280:SF27">
    <property type="entry name" value="TRANSCRIPTIONAL REGULATOR MTLR"/>
    <property type="match status" value="1"/>
</dbReference>
<dbReference type="Gene3D" id="1.10.10.60">
    <property type="entry name" value="Homeodomain-like"/>
    <property type="match status" value="2"/>
</dbReference>
<dbReference type="PROSITE" id="PS01124">
    <property type="entry name" value="HTH_ARAC_FAMILY_2"/>
    <property type="match status" value="1"/>
</dbReference>
<dbReference type="RefSeq" id="WP_074225444.1">
    <property type="nucleotide sequence ID" value="NZ_FSRC01000002.1"/>
</dbReference>
<organism evidence="5 6">
    <name type="scientific">Algoriphagus halophilus</name>
    <dbReference type="NCBI Taxonomy" id="226505"/>
    <lineage>
        <taxon>Bacteria</taxon>
        <taxon>Pseudomonadati</taxon>
        <taxon>Bacteroidota</taxon>
        <taxon>Cytophagia</taxon>
        <taxon>Cytophagales</taxon>
        <taxon>Cyclobacteriaceae</taxon>
        <taxon>Algoriphagus</taxon>
    </lineage>
</organism>
<dbReference type="GO" id="GO:0043565">
    <property type="term" value="F:sequence-specific DNA binding"/>
    <property type="evidence" value="ECO:0007669"/>
    <property type="project" value="InterPro"/>
</dbReference>